<dbReference type="AlphaFoldDB" id="A0A521G2E6"/>
<keyword evidence="2" id="KW-0067">ATP-binding</keyword>
<protein>
    <submittedName>
        <fullName evidence="5">Fic/DOC family protein</fullName>
    </submittedName>
</protein>
<keyword evidence="6" id="KW-1185">Reference proteome</keyword>
<dbReference type="InterPro" id="IPR040198">
    <property type="entry name" value="Fido_containing"/>
</dbReference>
<evidence type="ECO:0000313" key="5">
    <source>
        <dbReference type="EMBL" id="TAA75195.1"/>
    </source>
</evidence>
<feature type="domain" description="Fido" evidence="4">
    <location>
        <begin position="110"/>
        <end position="243"/>
    </location>
</feature>
<evidence type="ECO:0000313" key="6">
    <source>
        <dbReference type="Proteomes" id="UP000316238"/>
    </source>
</evidence>
<evidence type="ECO:0000256" key="2">
    <source>
        <dbReference type="PIRSR" id="PIRSR640198-2"/>
    </source>
</evidence>
<dbReference type="PANTHER" id="PTHR13504:SF38">
    <property type="entry name" value="FIDO DOMAIN-CONTAINING PROTEIN"/>
    <property type="match status" value="1"/>
</dbReference>
<reference evidence="5" key="1">
    <citation type="submission" date="2017-07" db="EMBL/GenBank/DDBJ databases">
        <title>The cable genome - Insights into the physiology and evolution of filamentous bacteria capable of sulfide oxidation via long distance electron transfer.</title>
        <authorList>
            <person name="Thorup C."/>
            <person name="Bjerg J.T."/>
            <person name="Schreiber L."/>
            <person name="Nielsen L.P."/>
            <person name="Kjeldsen K.U."/>
            <person name="Boesen T."/>
            <person name="Boggild A."/>
            <person name="Meysman F."/>
            <person name="Geelhoed J."/>
            <person name="Schramm A."/>
        </authorList>
    </citation>
    <scope>NUCLEOTIDE SEQUENCE [LARGE SCALE GENOMIC DNA]</scope>
    <source>
        <strain evidence="5">GS</strain>
    </source>
</reference>
<dbReference type="GO" id="GO:0005524">
    <property type="term" value="F:ATP binding"/>
    <property type="evidence" value="ECO:0007669"/>
    <property type="project" value="UniProtKB-KW"/>
</dbReference>
<feature type="binding site" evidence="2">
    <location>
        <begin position="189"/>
        <end position="196"/>
    </location>
    <ligand>
        <name>ATP</name>
        <dbReference type="ChEBI" id="CHEBI:30616"/>
    </ligand>
</feature>
<feature type="site" description="Important for autoinhibition of adenylyltransferase activity" evidence="3">
    <location>
        <position position="60"/>
    </location>
</feature>
<comment type="caution">
    <text evidence="5">The sequence shown here is derived from an EMBL/GenBank/DDBJ whole genome shotgun (WGS) entry which is preliminary data.</text>
</comment>
<gene>
    <name evidence="5" type="ORF">CDV28_1098</name>
</gene>
<name>A0A521G2E6_9BACT</name>
<sequence length="255" mass="29115">MTRAQLSKLPDGKEYALRSDIALHEKMKDSHWHMQPNKAKALMLAKRMLPEFICDAVNLEGINYTLPEIQTLLDGITVGGHKVSDQQIALNQHQAWRLLLQLIEENRFAVKAEIACAIHALAAKEDALEWGKFRSGGVTIAGTAHMPPSADKLPELFAQMTKDAEQLPDIYDKAIFIFLTMARHQFFYDVNKRMGRFMMNGLLLHNGFPAINLPAKRQLEFNQLMLAFYDSSDQRQMNAFLRSCLDERVIQIMKE</sequence>
<organism evidence="5 6">
    <name type="scientific">Candidatus Electronema aureum</name>
    <dbReference type="NCBI Taxonomy" id="2005002"/>
    <lineage>
        <taxon>Bacteria</taxon>
        <taxon>Pseudomonadati</taxon>
        <taxon>Thermodesulfobacteriota</taxon>
        <taxon>Desulfobulbia</taxon>
        <taxon>Desulfobulbales</taxon>
        <taxon>Desulfobulbaceae</taxon>
        <taxon>Candidatus Electronema</taxon>
    </lineage>
</organism>
<dbReference type="Gene3D" id="1.10.3290.10">
    <property type="entry name" value="Fido-like domain"/>
    <property type="match status" value="1"/>
</dbReference>
<dbReference type="InterPro" id="IPR003812">
    <property type="entry name" value="Fido"/>
</dbReference>
<dbReference type="PANTHER" id="PTHR13504">
    <property type="entry name" value="FIDO DOMAIN-CONTAINING PROTEIN DDB_G0283145"/>
    <property type="match status" value="1"/>
</dbReference>
<dbReference type="PROSITE" id="PS51459">
    <property type="entry name" value="FIDO"/>
    <property type="match status" value="1"/>
</dbReference>
<dbReference type="SUPFAM" id="SSF140931">
    <property type="entry name" value="Fic-like"/>
    <property type="match status" value="1"/>
</dbReference>
<keyword evidence="2" id="KW-0547">Nucleotide-binding</keyword>
<dbReference type="EMBL" id="NQJD01000009">
    <property type="protein sequence ID" value="TAA75195.1"/>
    <property type="molecule type" value="Genomic_DNA"/>
</dbReference>
<proteinExistence type="predicted"/>
<evidence type="ECO:0000256" key="1">
    <source>
        <dbReference type="PIRSR" id="PIRSR640198-1"/>
    </source>
</evidence>
<accession>A0A521G2E6</accession>
<dbReference type="Proteomes" id="UP000316238">
    <property type="component" value="Unassembled WGS sequence"/>
</dbReference>
<evidence type="ECO:0000259" key="4">
    <source>
        <dbReference type="PROSITE" id="PS51459"/>
    </source>
</evidence>
<dbReference type="Pfam" id="PF02661">
    <property type="entry name" value="Fic"/>
    <property type="match status" value="1"/>
</dbReference>
<evidence type="ECO:0000256" key="3">
    <source>
        <dbReference type="PIRSR" id="PIRSR640198-3"/>
    </source>
</evidence>
<feature type="active site" evidence="1">
    <location>
        <position position="184"/>
    </location>
</feature>
<dbReference type="InterPro" id="IPR036597">
    <property type="entry name" value="Fido-like_dom_sf"/>
</dbReference>